<evidence type="ECO:0000313" key="13">
    <source>
        <dbReference type="Proteomes" id="UP000237438"/>
    </source>
</evidence>
<accession>A0A2S4PYF8</accession>
<feature type="repeat" description="Solcar" evidence="10">
    <location>
        <begin position="296"/>
        <end position="393"/>
    </location>
</feature>
<dbReference type="Pfam" id="PF00153">
    <property type="entry name" value="Mito_carr"/>
    <property type="match status" value="4"/>
</dbReference>
<feature type="repeat" description="Solcar" evidence="10">
    <location>
        <begin position="12"/>
        <end position="165"/>
    </location>
</feature>
<evidence type="ECO:0000256" key="2">
    <source>
        <dbReference type="ARBA" id="ARBA00006375"/>
    </source>
</evidence>
<keyword evidence="6" id="KW-0999">Mitochondrion inner membrane</keyword>
<gene>
    <name evidence="12" type="ORF">EPUL_002975</name>
</gene>
<keyword evidence="3 11" id="KW-0813">Transport</keyword>
<dbReference type="Gene3D" id="1.50.40.10">
    <property type="entry name" value="Mitochondrial carrier domain"/>
    <property type="match status" value="2"/>
</dbReference>
<evidence type="ECO:0000256" key="7">
    <source>
        <dbReference type="ARBA" id="ARBA00022989"/>
    </source>
</evidence>
<keyword evidence="7" id="KW-1133">Transmembrane helix</keyword>
<protein>
    <recommendedName>
        <fullName evidence="14">Mitochondrial carrier</fullName>
    </recommendedName>
</protein>
<sequence length="407" mass="45825">MSEDIKDKVPELSASQKMISAMSGSFLSSVLVTPFDVVRIRLQSQPPVYTTGARDYVHAQLASSSSMLPDVRLRSCCREVFFANNNAEYCLASPKGRELIHSIEEANCVFRGLQNNSFNSTFDGLKKIAHNEGLTTLWRGLFPTLVMGIPANIIYFTGYDWLRFDDNSPVRKIFPETWAPLVSGSSARILAGTAVSPIEMIRTRMQAARVVGGNNYVRTLKGIQKIIAENGYLILWRGLTLTLWRDVPFSAIYWTGYENLKKKFIMSRSERLALHRQTDGSNRQSNVSRSQENQEATFVESFLSGAISGAFASFITMPFDVGKTRRQVFIGKKDLTKKSKLIAPEERSMIRFLWHIFKEEGAAGLWRGWTPRALKVAPACAIMISSYEVGKRSFRRMNEKSLKNSAL</sequence>
<dbReference type="Proteomes" id="UP000237438">
    <property type="component" value="Unassembled WGS sequence"/>
</dbReference>
<proteinExistence type="inferred from homology"/>
<keyword evidence="4 10" id="KW-0812">Transmembrane</keyword>
<dbReference type="InterPro" id="IPR023395">
    <property type="entry name" value="MCP_dom_sf"/>
</dbReference>
<dbReference type="PANTHER" id="PTHR45760:SF2">
    <property type="entry name" value="FI19922P1-RELATED"/>
    <property type="match status" value="1"/>
</dbReference>
<evidence type="ECO:0000256" key="8">
    <source>
        <dbReference type="ARBA" id="ARBA00023128"/>
    </source>
</evidence>
<evidence type="ECO:0000256" key="11">
    <source>
        <dbReference type="RuleBase" id="RU000488"/>
    </source>
</evidence>
<dbReference type="AlphaFoldDB" id="A0A2S4PYF8"/>
<dbReference type="GO" id="GO:0005743">
    <property type="term" value="C:mitochondrial inner membrane"/>
    <property type="evidence" value="ECO:0007669"/>
    <property type="project" value="UniProtKB-SubCell"/>
</dbReference>
<name>A0A2S4PYF8_9PEZI</name>
<evidence type="ECO:0000256" key="5">
    <source>
        <dbReference type="ARBA" id="ARBA00022737"/>
    </source>
</evidence>
<reference evidence="12 13" key="1">
    <citation type="submission" date="2017-10" db="EMBL/GenBank/DDBJ databases">
        <title>Development of genomic resources for the powdery mildew, Erysiphe pulchra.</title>
        <authorList>
            <person name="Wadl P.A."/>
            <person name="Mack B.M."/>
            <person name="Moore G."/>
            <person name="Beltz S.B."/>
        </authorList>
    </citation>
    <scope>NUCLEOTIDE SEQUENCE [LARGE SCALE GENOMIC DNA]</scope>
    <source>
        <strain evidence="12">Cflorida</strain>
    </source>
</reference>
<comment type="subcellular location">
    <subcellularLocation>
        <location evidence="1">Mitochondrion inner membrane</location>
        <topology evidence="1">Multi-pass membrane protein</topology>
    </subcellularLocation>
</comment>
<dbReference type="OrthoDB" id="1747031at2759"/>
<feature type="repeat" description="Solcar" evidence="10">
    <location>
        <begin position="175"/>
        <end position="263"/>
    </location>
</feature>
<dbReference type="PANTHER" id="PTHR45760">
    <property type="entry name" value="FI19922P1-RELATED"/>
    <property type="match status" value="1"/>
</dbReference>
<dbReference type="STRING" id="225359.A0A2S4PYF8"/>
<dbReference type="SUPFAM" id="SSF103506">
    <property type="entry name" value="Mitochondrial carrier"/>
    <property type="match status" value="1"/>
</dbReference>
<evidence type="ECO:0000256" key="6">
    <source>
        <dbReference type="ARBA" id="ARBA00022792"/>
    </source>
</evidence>
<keyword evidence="5" id="KW-0677">Repeat</keyword>
<organism evidence="12 13">
    <name type="scientific">Erysiphe pulchra</name>
    <dbReference type="NCBI Taxonomy" id="225359"/>
    <lineage>
        <taxon>Eukaryota</taxon>
        <taxon>Fungi</taxon>
        <taxon>Dikarya</taxon>
        <taxon>Ascomycota</taxon>
        <taxon>Pezizomycotina</taxon>
        <taxon>Leotiomycetes</taxon>
        <taxon>Erysiphales</taxon>
        <taxon>Erysiphaceae</taxon>
        <taxon>Erysiphe</taxon>
    </lineage>
</organism>
<evidence type="ECO:0000256" key="9">
    <source>
        <dbReference type="ARBA" id="ARBA00023136"/>
    </source>
</evidence>
<evidence type="ECO:0000256" key="4">
    <source>
        <dbReference type="ARBA" id="ARBA00022692"/>
    </source>
</evidence>
<dbReference type="InterPro" id="IPR018108">
    <property type="entry name" value="MCP_transmembrane"/>
</dbReference>
<comment type="similarity">
    <text evidence="2 11">Belongs to the mitochondrial carrier (TC 2.A.29) family.</text>
</comment>
<dbReference type="EMBL" id="PEDP01000199">
    <property type="protein sequence ID" value="POS87063.1"/>
    <property type="molecule type" value="Genomic_DNA"/>
</dbReference>
<evidence type="ECO:0000256" key="3">
    <source>
        <dbReference type="ARBA" id="ARBA00022448"/>
    </source>
</evidence>
<evidence type="ECO:0000256" key="10">
    <source>
        <dbReference type="PROSITE-ProRule" id="PRU00282"/>
    </source>
</evidence>
<keyword evidence="13" id="KW-1185">Reference proteome</keyword>
<keyword evidence="9 10" id="KW-0472">Membrane</keyword>
<dbReference type="PROSITE" id="PS50920">
    <property type="entry name" value="SOLCAR"/>
    <property type="match status" value="3"/>
</dbReference>
<dbReference type="InterPro" id="IPR045315">
    <property type="entry name" value="Mtm1-like"/>
</dbReference>
<keyword evidence="8" id="KW-0496">Mitochondrion</keyword>
<evidence type="ECO:0000313" key="12">
    <source>
        <dbReference type="EMBL" id="POS87063.1"/>
    </source>
</evidence>
<evidence type="ECO:0008006" key="14">
    <source>
        <dbReference type="Google" id="ProtNLM"/>
    </source>
</evidence>
<comment type="caution">
    <text evidence="12">The sequence shown here is derived from an EMBL/GenBank/DDBJ whole genome shotgun (WGS) entry which is preliminary data.</text>
</comment>
<evidence type="ECO:0000256" key="1">
    <source>
        <dbReference type="ARBA" id="ARBA00004448"/>
    </source>
</evidence>
<dbReference type="GO" id="GO:1990542">
    <property type="term" value="P:mitochondrial transmembrane transport"/>
    <property type="evidence" value="ECO:0007669"/>
    <property type="project" value="InterPro"/>
</dbReference>